<proteinExistence type="predicted"/>
<reference evidence="5 6" key="1">
    <citation type="submission" date="2019-03" db="EMBL/GenBank/DDBJ databases">
        <title>Genomic Encyclopedia of Type Strains, Phase III (KMG-III): the genomes of soil and plant-associated and newly described type strains.</title>
        <authorList>
            <person name="Whitman W."/>
        </authorList>
    </citation>
    <scope>NUCLEOTIDE SEQUENCE [LARGE SCALE GENOMIC DNA]</scope>
    <source>
        <strain evidence="5 6">VKM Ac-2527</strain>
    </source>
</reference>
<dbReference type="AlphaFoldDB" id="A0A4R6K4D7"/>
<dbReference type="Proteomes" id="UP000295388">
    <property type="component" value="Unassembled WGS sequence"/>
</dbReference>
<dbReference type="OrthoDB" id="3719185at2"/>
<evidence type="ECO:0000256" key="2">
    <source>
        <dbReference type="ARBA" id="ARBA00023054"/>
    </source>
</evidence>
<protein>
    <submittedName>
        <fullName evidence="5">HlyD family secretion protein</fullName>
    </submittedName>
</protein>
<dbReference type="InterPro" id="IPR050465">
    <property type="entry name" value="UPF0194_transport"/>
</dbReference>
<evidence type="ECO:0000313" key="6">
    <source>
        <dbReference type="Proteomes" id="UP000295388"/>
    </source>
</evidence>
<keyword evidence="6" id="KW-1185">Reference proteome</keyword>
<dbReference type="PROSITE" id="PS51318">
    <property type="entry name" value="TAT"/>
    <property type="match status" value="1"/>
</dbReference>
<name>A0A4R6K4D7_9ACTN</name>
<dbReference type="RefSeq" id="WP_133803881.1">
    <property type="nucleotide sequence ID" value="NZ_SNWQ01000019.1"/>
</dbReference>
<comment type="subcellular location">
    <subcellularLocation>
        <location evidence="1">Cell envelope</location>
    </subcellularLocation>
</comment>
<evidence type="ECO:0000313" key="5">
    <source>
        <dbReference type="EMBL" id="TDO43091.1"/>
    </source>
</evidence>
<evidence type="ECO:0000256" key="3">
    <source>
        <dbReference type="SAM" id="SignalP"/>
    </source>
</evidence>
<dbReference type="InterPro" id="IPR036365">
    <property type="entry name" value="PGBD-like_sf"/>
</dbReference>
<accession>A0A4R6K4D7</accession>
<comment type="caution">
    <text evidence="5">The sequence shown here is derived from an EMBL/GenBank/DDBJ whole genome shotgun (WGS) entry which is preliminary data.</text>
</comment>
<keyword evidence="2" id="KW-0175">Coiled coil</keyword>
<feature type="domain" description="Peptidoglycan binding-like" evidence="4">
    <location>
        <begin position="123"/>
        <end position="170"/>
    </location>
</feature>
<dbReference type="Gene3D" id="2.40.420.20">
    <property type="match status" value="1"/>
</dbReference>
<dbReference type="GO" id="GO:0030313">
    <property type="term" value="C:cell envelope"/>
    <property type="evidence" value="ECO:0007669"/>
    <property type="project" value="UniProtKB-SubCell"/>
</dbReference>
<dbReference type="InterPro" id="IPR002477">
    <property type="entry name" value="Peptidoglycan-bd-like"/>
</dbReference>
<evidence type="ECO:0000259" key="4">
    <source>
        <dbReference type="Pfam" id="PF01471"/>
    </source>
</evidence>
<dbReference type="InterPro" id="IPR006311">
    <property type="entry name" value="TAT_signal"/>
</dbReference>
<dbReference type="Pfam" id="PF01471">
    <property type="entry name" value="PG_binding_1"/>
    <property type="match status" value="1"/>
</dbReference>
<evidence type="ECO:0000256" key="1">
    <source>
        <dbReference type="ARBA" id="ARBA00004196"/>
    </source>
</evidence>
<sequence length="354" mass="36833">MPRRRRTTLTALAVLAAGGALTATLLTRSDSSQAADDTTPTLPPNTAKVTQQTLKDTETADGELGYGTTSTAVSRGAGTVTALPDSGQQFYRGQTVFSVNNKPTSLMYGALPAYRRLAVDSEGPDVLQLEQNLEALGYTGFTADDEYTSNTADAVEAWQEDRGLDETGSVELGQVLFSTGPIRVDSLAAQEGAPTGPGQQLLTYTATKKAVTVKLEAADQRLAKRNAKVTVTLPDDKTVEGRVDKVSTVIVPAAAQNEEPTTEIEVIVAVDNQNALASYSNASVDVTFTAAERKNVLTVPVAALLALSEGGFGVEVTDGTSSRYVAVKTGLFASGRVEISGTGIAAGVSVGVPK</sequence>
<dbReference type="Gene3D" id="1.10.101.10">
    <property type="entry name" value="PGBD-like superfamily/PGBD"/>
    <property type="match status" value="1"/>
</dbReference>
<keyword evidence="3" id="KW-0732">Signal</keyword>
<organism evidence="5 6">
    <name type="scientific">Kribbella caucasensis</name>
    <dbReference type="NCBI Taxonomy" id="2512215"/>
    <lineage>
        <taxon>Bacteria</taxon>
        <taxon>Bacillati</taxon>
        <taxon>Actinomycetota</taxon>
        <taxon>Actinomycetes</taxon>
        <taxon>Propionibacteriales</taxon>
        <taxon>Kribbellaceae</taxon>
        <taxon>Kribbella</taxon>
    </lineage>
</organism>
<dbReference type="SUPFAM" id="SSF47090">
    <property type="entry name" value="PGBD-like"/>
    <property type="match status" value="1"/>
</dbReference>
<gene>
    <name evidence="5" type="ORF">EV643_11924</name>
</gene>
<dbReference type="InterPro" id="IPR036366">
    <property type="entry name" value="PGBDSf"/>
</dbReference>
<dbReference type="PANTHER" id="PTHR32347:SF27">
    <property type="entry name" value="RND EFFLUX PUMP MEMBRANE FUSION PROTEIN BARREL-SANDWICH DOMAIN-CONTAINING PROTEIN"/>
    <property type="match status" value="1"/>
</dbReference>
<dbReference type="PANTHER" id="PTHR32347">
    <property type="entry name" value="EFFLUX SYSTEM COMPONENT YKNX-RELATED"/>
    <property type="match status" value="1"/>
</dbReference>
<dbReference type="EMBL" id="SNWQ01000019">
    <property type="protein sequence ID" value="TDO43091.1"/>
    <property type="molecule type" value="Genomic_DNA"/>
</dbReference>
<feature type="chain" id="PRO_5020290850" evidence="3">
    <location>
        <begin position="35"/>
        <end position="354"/>
    </location>
</feature>
<feature type="signal peptide" evidence="3">
    <location>
        <begin position="1"/>
        <end position="34"/>
    </location>
</feature>